<dbReference type="GO" id="GO:0005927">
    <property type="term" value="C:muscle tendon junction"/>
    <property type="evidence" value="ECO:0007669"/>
    <property type="project" value="TreeGrafter"/>
</dbReference>
<dbReference type="Proteomes" id="UP001295444">
    <property type="component" value="Chromosome 01"/>
</dbReference>
<dbReference type="GO" id="GO:0043034">
    <property type="term" value="C:costamere"/>
    <property type="evidence" value="ECO:0007669"/>
    <property type="project" value="TreeGrafter"/>
</dbReference>
<evidence type="ECO:0000256" key="1">
    <source>
        <dbReference type="ARBA" id="ARBA00002671"/>
    </source>
</evidence>
<feature type="region of interest" description="Disordered" evidence="4">
    <location>
        <begin position="161"/>
        <end position="200"/>
    </location>
</feature>
<evidence type="ECO:0000256" key="4">
    <source>
        <dbReference type="SAM" id="MobiDB-lite"/>
    </source>
</evidence>
<comment type="similarity">
    <text evidence="2">Belongs to the SMPX family.</text>
</comment>
<evidence type="ECO:0000256" key="3">
    <source>
        <dbReference type="ARBA" id="ARBA00019350"/>
    </source>
</evidence>
<dbReference type="InterPro" id="IPR029268">
    <property type="entry name" value="Chisel"/>
</dbReference>
<sequence length="215" mass="23878">MAPQLKDDSSSTGEPLLYTLDVILSSGGLHQSSYNDDTNMPAIMSDIKALLRDICALLQADLSIIREELHTLAGRIKAIEKDKMDLKIQQASIVSRTCTYFDILRYSSPWKSAATPTVTDVILHLFERNKKSIRKKIKLIKMSKQPASNVRSIQANINIPMGAFRPGAGQPPKRKEFTPDAEESVPQESPNEEKKQLPGASRGTVVVIEKVWYGV</sequence>
<evidence type="ECO:0000256" key="2">
    <source>
        <dbReference type="ARBA" id="ARBA00007875"/>
    </source>
</evidence>
<dbReference type="PANTHER" id="PTHR17416">
    <property type="entry name" value="SMALL MUSCULAR PROTEIN"/>
    <property type="match status" value="1"/>
</dbReference>
<dbReference type="PANTHER" id="PTHR17416:SF0">
    <property type="entry name" value="SMALL MUSCULAR PROTEIN"/>
    <property type="match status" value="1"/>
</dbReference>
<reference evidence="5" key="1">
    <citation type="submission" date="2022-03" db="EMBL/GenBank/DDBJ databases">
        <authorList>
            <person name="Alioto T."/>
            <person name="Alioto T."/>
            <person name="Gomez Garrido J."/>
        </authorList>
    </citation>
    <scope>NUCLEOTIDE SEQUENCE</scope>
</reference>
<organism evidence="5 6">
    <name type="scientific">Pelobates cultripes</name>
    <name type="common">Western spadefoot toad</name>
    <dbReference type="NCBI Taxonomy" id="61616"/>
    <lineage>
        <taxon>Eukaryota</taxon>
        <taxon>Metazoa</taxon>
        <taxon>Chordata</taxon>
        <taxon>Craniata</taxon>
        <taxon>Vertebrata</taxon>
        <taxon>Euteleostomi</taxon>
        <taxon>Amphibia</taxon>
        <taxon>Batrachia</taxon>
        <taxon>Anura</taxon>
        <taxon>Pelobatoidea</taxon>
        <taxon>Pelobatidae</taxon>
        <taxon>Pelobates</taxon>
    </lineage>
</organism>
<evidence type="ECO:0000313" key="6">
    <source>
        <dbReference type="Proteomes" id="UP001295444"/>
    </source>
</evidence>
<proteinExistence type="inferred from homology"/>
<dbReference type="AlphaFoldDB" id="A0AAD1QZM7"/>
<gene>
    <name evidence="5" type="ORF">PECUL_23A051099</name>
</gene>
<name>A0AAD1QZM7_PELCU</name>
<dbReference type="Pfam" id="PF15355">
    <property type="entry name" value="Chisel"/>
    <property type="match status" value="1"/>
</dbReference>
<dbReference type="EMBL" id="OW240912">
    <property type="protein sequence ID" value="CAH2220641.1"/>
    <property type="molecule type" value="Genomic_DNA"/>
</dbReference>
<keyword evidence="6" id="KW-1185">Reference proteome</keyword>
<accession>A0AAD1QZM7</accession>
<dbReference type="GO" id="GO:0031430">
    <property type="term" value="C:M band"/>
    <property type="evidence" value="ECO:0007669"/>
    <property type="project" value="TreeGrafter"/>
</dbReference>
<protein>
    <recommendedName>
        <fullName evidence="3">Small muscular protein</fullName>
    </recommendedName>
</protein>
<comment type="function">
    <text evidence="1">Plays a role in the regulatory network through which muscle cells coordinate their structural and functional states during growth, adaptation, and repair.</text>
</comment>
<evidence type="ECO:0000313" key="5">
    <source>
        <dbReference type="EMBL" id="CAH2220641.1"/>
    </source>
</evidence>